<dbReference type="CDD" id="cd07182">
    <property type="entry name" value="RNase_HII_bacteria_HII_like"/>
    <property type="match status" value="1"/>
</dbReference>
<dbReference type="GO" id="GO:0032299">
    <property type="term" value="C:ribonuclease H2 complex"/>
    <property type="evidence" value="ECO:0007669"/>
    <property type="project" value="TreeGrafter"/>
</dbReference>
<evidence type="ECO:0000256" key="15">
    <source>
        <dbReference type="PROSITE-ProRule" id="PRU01319"/>
    </source>
</evidence>
<dbReference type="GO" id="GO:0030145">
    <property type="term" value="F:manganese ion binding"/>
    <property type="evidence" value="ECO:0007669"/>
    <property type="project" value="UniProtKB-UniRule"/>
</dbReference>
<evidence type="ECO:0000313" key="19">
    <source>
        <dbReference type="Proteomes" id="UP000075320"/>
    </source>
</evidence>
<dbReference type="InterPro" id="IPR036397">
    <property type="entry name" value="RNaseH_sf"/>
</dbReference>
<dbReference type="PROSITE" id="PS51975">
    <property type="entry name" value="RNASE_H_2"/>
    <property type="match status" value="1"/>
</dbReference>
<feature type="domain" description="RNase H type-2" evidence="17">
    <location>
        <begin position="9"/>
        <end position="199"/>
    </location>
</feature>
<dbReference type="GO" id="GO:0004523">
    <property type="term" value="F:RNA-DNA hybrid ribonuclease activity"/>
    <property type="evidence" value="ECO:0007669"/>
    <property type="project" value="UniProtKB-UniRule"/>
</dbReference>
<evidence type="ECO:0000256" key="1">
    <source>
        <dbReference type="ARBA" id="ARBA00000077"/>
    </source>
</evidence>
<reference evidence="18 19" key="1">
    <citation type="submission" date="2016-03" db="EMBL/GenBank/DDBJ databases">
        <authorList>
            <person name="Ploux O."/>
        </authorList>
    </citation>
    <scope>NUCLEOTIDE SEQUENCE [LARGE SCALE GENOMIC DNA]</scope>
    <source>
        <strain evidence="18 19">R0</strain>
    </source>
</reference>
<dbReference type="InterPro" id="IPR022898">
    <property type="entry name" value="RNase_HII"/>
</dbReference>
<evidence type="ECO:0000256" key="13">
    <source>
        <dbReference type="ARBA" id="ARBA00023211"/>
    </source>
</evidence>
<keyword evidence="11 14" id="KW-0255">Endonuclease</keyword>
<dbReference type="PANTHER" id="PTHR10954:SF18">
    <property type="entry name" value="RIBONUCLEASE HII"/>
    <property type="match status" value="1"/>
</dbReference>
<comment type="caution">
    <text evidence="18">The sequence shown here is derived from an EMBL/GenBank/DDBJ whole genome shotgun (WGS) entry which is preliminary data.</text>
</comment>
<evidence type="ECO:0000256" key="3">
    <source>
        <dbReference type="ARBA" id="ARBA00004065"/>
    </source>
</evidence>
<dbReference type="GO" id="GO:0003723">
    <property type="term" value="F:RNA binding"/>
    <property type="evidence" value="ECO:0007669"/>
    <property type="project" value="UniProtKB-UniRule"/>
</dbReference>
<protein>
    <recommendedName>
        <fullName evidence="7 14">Ribonuclease HII</fullName>
        <shortName evidence="14">RNase HII</shortName>
        <ecNumber evidence="6 14">3.1.26.4</ecNumber>
    </recommendedName>
</protein>
<evidence type="ECO:0000256" key="6">
    <source>
        <dbReference type="ARBA" id="ARBA00012180"/>
    </source>
</evidence>
<keyword evidence="19" id="KW-1185">Reference proteome</keyword>
<evidence type="ECO:0000256" key="7">
    <source>
        <dbReference type="ARBA" id="ARBA00019179"/>
    </source>
</evidence>
<dbReference type="PANTHER" id="PTHR10954">
    <property type="entry name" value="RIBONUCLEASE H2 SUBUNIT A"/>
    <property type="match status" value="1"/>
</dbReference>
<dbReference type="GO" id="GO:0005737">
    <property type="term" value="C:cytoplasm"/>
    <property type="evidence" value="ECO:0007669"/>
    <property type="project" value="UniProtKB-SubCell"/>
</dbReference>
<dbReference type="GO" id="GO:0006298">
    <property type="term" value="P:mismatch repair"/>
    <property type="evidence" value="ECO:0007669"/>
    <property type="project" value="TreeGrafter"/>
</dbReference>
<sequence>MAWREFSPFPVIGVDEVGRGCLAGPVYAAAVILKSEVGIEHFTDSKLISEIRREELASLILAEHIVGIGSATVEEIDEINILNASLLAMKRAVEQLKVKSGHVVVDGNKKIPNLKGYEQTTVIKGDLRVAPISAASIVAKVTRDRLMKELGAKYPKYGFEEHKGYSTPIHKERIVLHGPCLHHRRSFAGVKEHLAFLNI</sequence>
<keyword evidence="12 14" id="KW-0378">Hydrolase</keyword>
<comment type="function">
    <text evidence="3 14 16">Endonuclease that specifically degrades the RNA of RNA-DNA hybrids.</text>
</comment>
<comment type="cofactor">
    <cofactor evidence="2">
        <name>Mg(2+)</name>
        <dbReference type="ChEBI" id="CHEBI:18420"/>
    </cofactor>
</comment>
<name>A0A150WKT4_BDEBC</name>
<evidence type="ECO:0000256" key="5">
    <source>
        <dbReference type="ARBA" id="ARBA00007383"/>
    </source>
</evidence>
<dbReference type="InterPro" id="IPR001352">
    <property type="entry name" value="RNase_HII/HIII"/>
</dbReference>
<comment type="cofactor">
    <cofactor evidence="14 15">
        <name>Mn(2+)</name>
        <dbReference type="ChEBI" id="CHEBI:29035"/>
    </cofactor>
    <cofactor evidence="14 15">
        <name>Mg(2+)</name>
        <dbReference type="ChEBI" id="CHEBI:18420"/>
    </cofactor>
    <text evidence="14 15">Manganese or magnesium. Binds 1 divalent metal ion per monomer in the absence of substrate. May bind a second metal ion after substrate binding.</text>
</comment>
<dbReference type="InterPro" id="IPR024567">
    <property type="entry name" value="RNase_HII/HIII_dom"/>
</dbReference>
<evidence type="ECO:0000256" key="12">
    <source>
        <dbReference type="ARBA" id="ARBA00022801"/>
    </source>
</evidence>
<evidence type="ECO:0000256" key="8">
    <source>
        <dbReference type="ARBA" id="ARBA00022490"/>
    </source>
</evidence>
<evidence type="ECO:0000256" key="14">
    <source>
        <dbReference type="HAMAP-Rule" id="MF_00052"/>
    </source>
</evidence>
<dbReference type="GO" id="GO:0043137">
    <property type="term" value="P:DNA replication, removal of RNA primer"/>
    <property type="evidence" value="ECO:0007669"/>
    <property type="project" value="TreeGrafter"/>
</dbReference>
<dbReference type="NCBIfam" id="NF000595">
    <property type="entry name" value="PRK00015.1-3"/>
    <property type="match status" value="1"/>
</dbReference>
<dbReference type="Proteomes" id="UP000075320">
    <property type="component" value="Unassembled WGS sequence"/>
</dbReference>
<comment type="similarity">
    <text evidence="5 14 16">Belongs to the RNase HII family.</text>
</comment>
<evidence type="ECO:0000313" key="18">
    <source>
        <dbReference type="EMBL" id="KYG64141.1"/>
    </source>
</evidence>
<evidence type="ECO:0000259" key="17">
    <source>
        <dbReference type="PROSITE" id="PS51975"/>
    </source>
</evidence>
<evidence type="ECO:0000256" key="10">
    <source>
        <dbReference type="ARBA" id="ARBA00022723"/>
    </source>
</evidence>
<dbReference type="InterPro" id="IPR012337">
    <property type="entry name" value="RNaseH-like_sf"/>
</dbReference>
<evidence type="ECO:0000256" key="4">
    <source>
        <dbReference type="ARBA" id="ARBA00004496"/>
    </source>
</evidence>
<evidence type="ECO:0000256" key="11">
    <source>
        <dbReference type="ARBA" id="ARBA00022759"/>
    </source>
</evidence>
<evidence type="ECO:0000256" key="9">
    <source>
        <dbReference type="ARBA" id="ARBA00022722"/>
    </source>
</evidence>
<feature type="binding site" evidence="14 15">
    <location>
        <position position="16"/>
    </location>
    <ligand>
        <name>a divalent metal cation</name>
        <dbReference type="ChEBI" id="CHEBI:60240"/>
    </ligand>
</feature>
<organism evidence="18 19">
    <name type="scientific">Bdellovibrio bacteriovorus</name>
    <dbReference type="NCBI Taxonomy" id="959"/>
    <lineage>
        <taxon>Bacteria</taxon>
        <taxon>Pseudomonadati</taxon>
        <taxon>Bdellovibrionota</taxon>
        <taxon>Bdellovibrionia</taxon>
        <taxon>Bdellovibrionales</taxon>
        <taxon>Pseudobdellovibrionaceae</taxon>
        <taxon>Bdellovibrio</taxon>
    </lineage>
</organism>
<dbReference type="EC" id="3.1.26.4" evidence="6 14"/>
<accession>A0A150WKT4</accession>
<proteinExistence type="inferred from homology"/>
<dbReference type="Gene3D" id="3.30.420.10">
    <property type="entry name" value="Ribonuclease H-like superfamily/Ribonuclease H"/>
    <property type="match status" value="1"/>
</dbReference>
<keyword evidence="9 14" id="KW-0540">Nuclease</keyword>
<dbReference type="HAMAP" id="MF_00052_B">
    <property type="entry name" value="RNase_HII_B"/>
    <property type="match status" value="1"/>
</dbReference>
<evidence type="ECO:0000256" key="16">
    <source>
        <dbReference type="RuleBase" id="RU003515"/>
    </source>
</evidence>
<feature type="binding site" evidence="14 15">
    <location>
        <position position="15"/>
    </location>
    <ligand>
        <name>a divalent metal cation</name>
        <dbReference type="ChEBI" id="CHEBI:60240"/>
    </ligand>
</feature>
<keyword evidence="8 14" id="KW-0963">Cytoplasm</keyword>
<dbReference type="SUPFAM" id="SSF53098">
    <property type="entry name" value="Ribonuclease H-like"/>
    <property type="match status" value="1"/>
</dbReference>
<gene>
    <name evidence="14" type="primary">rnhB</name>
    <name evidence="18" type="ORF">AZI86_13505</name>
</gene>
<dbReference type="Pfam" id="PF01351">
    <property type="entry name" value="RNase_HII"/>
    <property type="match status" value="1"/>
</dbReference>
<evidence type="ECO:0000256" key="2">
    <source>
        <dbReference type="ARBA" id="ARBA00001946"/>
    </source>
</evidence>
<keyword evidence="13 14" id="KW-0464">Manganese</keyword>
<feature type="binding site" evidence="14 15">
    <location>
        <position position="106"/>
    </location>
    <ligand>
        <name>a divalent metal cation</name>
        <dbReference type="ChEBI" id="CHEBI:60240"/>
    </ligand>
</feature>
<keyword evidence="10 14" id="KW-0479">Metal-binding</keyword>
<dbReference type="EMBL" id="LUKE01000003">
    <property type="protein sequence ID" value="KYG64141.1"/>
    <property type="molecule type" value="Genomic_DNA"/>
</dbReference>
<comment type="catalytic activity">
    <reaction evidence="1 14 15 16">
        <text>Endonucleolytic cleavage to 5'-phosphomonoester.</text>
        <dbReference type="EC" id="3.1.26.4"/>
    </reaction>
</comment>
<dbReference type="AlphaFoldDB" id="A0A150WKT4"/>
<comment type="subcellular location">
    <subcellularLocation>
        <location evidence="4 14">Cytoplasm</location>
    </subcellularLocation>
</comment>